<dbReference type="Proteomes" id="UP001597110">
    <property type="component" value="Unassembled WGS sequence"/>
</dbReference>
<keyword evidence="3" id="KW-1185">Reference proteome</keyword>
<feature type="signal peptide" evidence="1">
    <location>
        <begin position="1"/>
        <end position="24"/>
    </location>
</feature>
<evidence type="ECO:0000256" key="1">
    <source>
        <dbReference type="SAM" id="SignalP"/>
    </source>
</evidence>
<evidence type="ECO:0000313" key="2">
    <source>
        <dbReference type="EMBL" id="MFD0725342.1"/>
    </source>
</evidence>
<dbReference type="RefSeq" id="WP_386822964.1">
    <property type="nucleotide sequence ID" value="NZ_JBHTIF010000001.1"/>
</dbReference>
<proteinExistence type="predicted"/>
<dbReference type="EMBL" id="JBHTIF010000001">
    <property type="protein sequence ID" value="MFD0725342.1"/>
    <property type="molecule type" value="Genomic_DNA"/>
</dbReference>
<name>A0ABW2Y9X4_9GAMM</name>
<evidence type="ECO:0000313" key="3">
    <source>
        <dbReference type="Proteomes" id="UP001597110"/>
    </source>
</evidence>
<sequence>MHLTLRRLPLLLTLAFGVVAGAHAQSRTGSDRVELPVWNKSSGAIEAVVVLEPTDLAKSRTLARFGVRHLDTTFGLSAGDSLGLLCDRKQGLSSALTNLADNCVLASIPATQRRTGAAAIFQRNGTQVGIGGGSTRTTMPAWLAPGSGGNGRIDVNDITIFSQKALPREGYISIAGTVAKARLQAPSEIPGFSNRWTARQLNLGGGVGNFGVNVIGEVVDTPGQHRWSSMGLGLSWRTPWSGQLTVGADNLVTRGKNPFAPATEQGEDEGAVPYVRYEQDL</sequence>
<protein>
    <submittedName>
        <fullName evidence="2">Uncharacterized protein</fullName>
    </submittedName>
</protein>
<accession>A0ABW2Y9X4</accession>
<gene>
    <name evidence="2" type="ORF">ACFQ0E_06960</name>
</gene>
<keyword evidence="1" id="KW-0732">Signal</keyword>
<organism evidence="2 3">
    <name type="scientific">Lysobacter brunescens</name>
    <dbReference type="NCBI Taxonomy" id="262323"/>
    <lineage>
        <taxon>Bacteria</taxon>
        <taxon>Pseudomonadati</taxon>
        <taxon>Pseudomonadota</taxon>
        <taxon>Gammaproteobacteria</taxon>
        <taxon>Lysobacterales</taxon>
        <taxon>Lysobacteraceae</taxon>
        <taxon>Lysobacter</taxon>
    </lineage>
</organism>
<reference evidence="3" key="1">
    <citation type="journal article" date="2019" name="Int. J. Syst. Evol. Microbiol.">
        <title>The Global Catalogue of Microorganisms (GCM) 10K type strain sequencing project: providing services to taxonomists for standard genome sequencing and annotation.</title>
        <authorList>
            <consortium name="The Broad Institute Genomics Platform"/>
            <consortium name="The Broad Institute Genome Sequencing Center for Infectious Disease"/>
            <person name="Wu L."/>
            <person name="Ma J."/>
        </authorList>
    </citation>
    <scope>NUCLEOTIDE SEQUENCE [LARGE SCALE GENOMIC DNA]</scope>
    <source>
        <strain evidence="3">CCUG 55585</strain>
    </source>
</reference>
<feature type="chain" id="PRO_5045693379" evidence="1">
    <location>
        <begin position="25"/>
        <end position="281"/>
    </location>
</feature>
<comment type="caution">
    <text evidence="2">The sequence shown here is derived from an EMBL/GenBank/DDBJ whole genome shotgun (WGS) entry which is preliminary data.</text>
</comment>